<evidence type="ECO:0000313" key="3">
    <source>
        <dbReference type="Proteomes" id="UP000645555"/>
    </source>
</evidence>
<accession>A0A918K0Y6</accession>
<sequence length="338" mass="36178">MSPRADRRFPFRASAQSASASSLLRLRLSPQALPAFPERCDPPGRRSVTRHVAQGPTGRPPARFQQVAEAGRDAYATHWATGFPAHRGAVAILPSCCADRKDARRGAGRPGPTRARRRPGMETTSRVGAQAPAAEGGQQDPFARGTVDGYLLAPFPWYGLDEAFTGERRLMQVGAAADGAVEHGSIGHGDEPSVRGETAEDKERFAVVVTVAANPVRRSADGTGLMEATSVSSAAWLAGVGLLSFTWPGQMDHTLRDDWLDQQTETAWVLADDLDGSDWSTLSLPVDGVPTTFHYRESEFGWVLAGSTREGVHLGAYGRGMSAYGLGFAMIKDIATYA</sequence>
<feature type="region of interest" description="Disordered" evidence="1">
    <location>
        <begin position="101"/>
        <end position="142"/>
    </location>
</feature>
<protein>
    <submittedName>
        <fullName evidence="2">Uncharacterized protein</fullName>
    </submittedName>
</protein>
<evidence type="ECO:0000313" key="2">
    <source>
        <dbReference type="EMBL" id="GGX40362.1"/>
    </source>
</evidence>
<feature type="compositionally biased region" description="Low complexity" evidence="1">
    <location>
        <begin position="128"/>
        <end position="139"/>
    </location>
</feature>
<dbReference type="AlphaFoldDB" id="A0A918K0Y6"/>
<feature type="region of interest" description="Disordered" evidence="1">
    <location>
        <begin position="34"/>
        <end position="62"/>
    </location>
</feature>
<dbReference type="EMBL" id="BMWD01000001">
    <property type="protein sequence ID" value="GGX40362.1"/>
    <property type="molecule type" value="Genomic_DNA"/>
</dbReference>
<evidence type="ECO:0000256" key="1">
    <source>
        <dbReference type="SAM" id="MobiDB-lite"/>
    </source>
</evidence>
<reference evidence="2" key="2">
    <citation type="submission" date="2020-09" db="EMBL/GenBank/DDBJ databases">
        <authorList>
            <person name="Sun Q."/>
            <person name="Ohkuma M."/>
        </authorList>
    </citation>
    <scope>NUCLEOTIDE SEQUENCE</scope>
    <source>
        <strain evidence="2">JCM 4956</strain>
    </source>
</reference>
<proteinExistence type="predicted"/>
<name>A0A918K0Y6_9ACTN</name>
<gene>
    <name evidence="2" type="ORF">GCM10010515_03880</name>
</gene>
<dbReference type="Proteomes" id="UP000645555">
    <property type="component" value="Unassembled WGS sequence"/>
</dbReference>
<reference evidence="2" key="1">
    <citation type="journal article" date="2014" name="Int. J. Syst. Evol. Microbiol.">
        <title>Complete genome sequence of Corynebacterium casei LMG S-19264T (=DSM 44701T), isolated from a smear-ripened cheese.</title>
        <authorList>
            <consortium name="US DOE Joint Genome Institute (JGI-PGF)"/>
            <person name="Walter F."/>
            <person name="Albersmeier A."/>
            <person name="Kalinowski J."/>
            <person name="Ruckert C."/>
        </authorList>
    </citation>
    <scope>NUCLEOTIDE SEQUENCE</scope>
    <source>
        <strain evidence="2">JCM 4956</strain>
    </source>
</reference>
<comment type="caution">
    <text evidence="2">The sequence shown here is derived from an EMBL/GenBank/DDBJ whole genome shotgun (WGS) entry which is preliminary data.</text>
</comment>
<organism evidence="2 3">
    <name type="scientific">Streptomyces fructofermentans</name>
    <dbReference type="NCBI Taxonomy" id="152141"/>
    <lineage>
        <taxon>Bacteria</taxon>
        <taxon>Bacillati</taxon>
        <taxon>Actinomycetota</taxon>
        <taxon>Actinomycetes</taxon>
        <taxon>Kitasatosporales</taxon>
        <taxon>Streptomycetaceae</taxon>
        <taxon>Streptomyces</taxon>
    </lineage>
</organism>
<keyword evidence="3" id="KW-1185">Reference proteome</keyword>
<feature type="region of interest" description="Disordered" evidence="1">
    <location>
        <begin position="1"/>
        <end position="20"/>
    </location>
</feature>
<feature type="compositionally biased region" description="Low complexity" evidence="1">
    <location>
        <begin position="11"/>
        <end position="20"/>
    </location>
</feature>